<evidence type="ECO:0008006" key="4">
    <source>
        <dbReference type="Google" id="ProtNLM"/>
    </source>
</evidence>
<dbReference type="OrthoDB" id="6051288at2"/>
<reference evidence="2 3" key="1">
    <citation type="submission" date="2017-06" db="EMBL/GenBank/DDBJ databases">
        <authorList>
            <person name="Kim H.J."/>
            <person name="Triplett B.A."/>
        </authorList>
    </citation>
    <scope>NUCLEOTIDE SEQUENCE [LARGE SCALE GENOMIC DNA]</scope>
    <source>
        <strain evidence="2 3">13146</strain>
    </source>
</reference>
<feature type="transmembrane region" description="Helical" evidence="1">
    <location>
        <begin position="326"/>
        <end position="346"/>
    </location>
</feature>
<protein>
    <recommendedName>
        <fullName evidence="4">Transmembrane protein</fullName>
    </recommendedName>
</protein>
<dbReference type="Proteomes" id="UP000198157">
    <property type="component" value="Unassembled WGS sequence"/>
</dbReference>
<proteinExistence type="predicted"/>
<evidence type="ECO:0000313" key="3">
    <source>
        <dbReference type="Proteomes" id="UP000198157"/>
    </source>
</evidence>
<dbReference type="EMBL" id="NIVS01000020">
    <property type="protein sequence ID" value="OWQ53828.1"/>
    <property type="molecule type" value="Genomic_DNA"/>
</dbReference>
<evidence type="ECO:0000313" key="2">
    <source>
        <dbReference type="EMBL" id="OWQ53828.1"/>
    </source>
</evidence>
<comment type="caution">
    <text evidence="2">The sequence shown here is derived from an EMBL/GenBank/DDBJ whole genome shotgun (WGS) entry which is preliminary data.</text>
</comment>
<gene>
    <name evidence="2" type="ORF">CEE60_09115</name>
</gene>
<dbReference type="AlphaFoldDB" id="A0A246HMB7"/>
<keyword evidence="1" id="KW-0812">Transmembrane</keyword>
<feature type="transmembrane region" description="Helical" evidence="1">
    <location>
        <begin position="352"/>
        <end position="374"/>
    </location>
</feature>
<sequence length="382" mass="40201">MQPGTSDTTTDVSLDAPAGVSLPPVDVLLDDQTAPDAFNGEAEGETPAPGAIRYRLPMVSVPDNVLLKAAVQKLVEQKAQLDALARQGSLPGLMPAEWQGSGLRGVDLQGFVLSVVPFLQNASKDETAPARLPLKHVLGDAGRWDQHDVEEPRSLAFFLASDDRASAGAKDPAEAYLVGALGLAWAHEGRTRPGFLREMGYDSMAARVDLLPYPAAAQLALYSVTAHGVTQIWCVLDRRKVRPLLAPWISVPLLTAYGVNAPQTWPTSFPAVDEVAAMLAAARGGKGPVEADLGKVAAKVAHDASGEAWMPVSLLQVGTWSPRWRYFMATFIGLPSLLLVVAALALPGAIEAAAVAASLGFAGGAIGALAAPWVHARRKHLS</sequence>
<name>A0A246HMB7_STEMA</name>
<keyword evidence="1" id="KW-0472">Membrane</keyword>
<evidence type="ECO:0000256" key="1">
    <source>
        <dbReference type="SAM" id="Phobius"/>
    </source>
</evidence>
<organism evidence="2 3">
    <name type="scientific">Stenotrophomonas maltophilia</name>
    <name type="common">Pseudomonas maltophilia</name>
    <name type="synonym">Xanthomonas maltophilia</name>
    <dbReference type="NCBI Taxonomy" id="40324"/>
    <lineage>
        <taxon>Bacteria</taxon>
        <taxon>Pseudomonadati</taxon>
        <taxon>Pseudomonadota</taxon>
        <taxon>Gammaproteobacteria</taxon>
        <taxon>Lysobacterales</taxon>
        <taxon>Lysobacteraceae</taxon>
        <taxon>Stenotrophomonas</taxon>
        <taxon>Stenotrophomonas maltophilia group</taxon>
    </lineage>
</organism>
<accession>A0A246HMB7</accession>
<keyword evidence="1" id="KW-1133">Transmembrane helix</keyword>